<dbReference type="RefSeq" id="WP_108559184.1">
    <property type="nucleotide sequence ID" value="NZ_MUXE01000009.1"/>
</dbReference>
<dbReference type="EMBL" id="MUXE01000009">
    <property type="protein sequence ID" value="PUE64183.1"/>
    <property type="molecule type" value="Genomic_DNA"/>
</dbReference>
<keyword evidence="3" id="KW-1185">Reference proteome</keyword>
<feature type="region of interest" description="Disordered" evidence="1">
    <location>
        <begin position="1"/>
        <end position="25"/>
    </location>
</feature>
<evidence type="ECO:0000313" key="3">
    <source>
        <dbReference type="Proteomes" id="UP000251135"/>
    </source>
</evidence>
<dbReference type="Proteomes" id="UP000251135">
    <property type="component" value="Unassembled WGS sequence"/>
</dbReference>
<gene>
    <name evidence="2" type="ORF">B0174_07250</name>
</gene>
<reference evidence="2 3" key="1">
    <citation type="submission" date="2017-02" db="EMBL/GenBank/DDBJ databases">
        <title>Arcobacter caeni sp. nov, a new Arcobacter species isolated from reclaimed water.</title>
        <authorList>
            <person name="Figueras M.J."/>
            <person name="Perez-Cataluna A."/>
            <person name="Salas-Masso N."/>
        </authorList>
    </citation>
    <scope>NUCLEOTIDE SEQUENCE [LARGE SCALE GENOMIC DNA]</scope>
    <source>
        <strain evidence="2 3">RW17-10</strain>
    </source>
</reference>
<protein>
    <submittedName>
        <fullName evidence="2">Uncharacterized protein</fullName>
    </submittedName>
</protein>
<organism evidence="2 3">
    <name type="scientific">Arcobacter caeni</name>
    <dbReference type="NCBI Taxonomy" id="1912877"/>
    <lineage>
        <taxon>Bacteria</taxon>
        <taxon>Pseudomonadati</taxon>
        <taxon>Campylobacterota</taxon>
        <taxon>Epsilonproteobacteria</taxon>
        <taxon>Campylobacterales</taxon>
        <taxon>Arcobacteraceae</taxon>
        <taxon>Arcobacter</taxon>
    </lineage>
</organism>
<sequence>MKKEETKTTTPSNKIEDTREPQIKDTKEVIKKEPKLYSEVNLKELSFNHYEYILPSDNFLKINLKDNDVKNIRYVEFDENQLEGKFNEKTNEIELKSTYEIVPGKNKLVIFYNDNTPLEIKLDIKYLYDVEKNQKDVFLENWIFHKTSTCPAYGIRNAGEVILGGKCDKKNIIMEYEKNFDRNINIIFDFMPLKTKTVDMRLSFGERIVINFDNKRIKFLQRELNNNERVIVKSIDYNKFKNDKNYRIDFSRTENKYQLKIIDNQTKKNLIETEYTDNENNKLEFERYKNLQISVGTENTRILVSRIEIF</sequence>
<feature type="compositionally biased region" description="Basic and acidic residues" evidence="1">
    <location>
        <begin position="14"/>
        <end position="25"/>
    </location>
</feature>
<dbReference type="OrthoDB" id="10007847at2"/>
<dbReference type="AlphaFoldDB" id="A0A363CYX2"/>
<accession>A0A363CYX2</accession>
<evidence type="ECO:0000256" key="1">
    <source>
        <dbReference type="SAM" id="MobiDB-lite"/>
    </source>
</evidence>
<evidence type="ECO:0000313" key="2">
    <source>
        <dbReference type="EMBL" id="PUE64183.1"/>
    </source>
</evidence>
<name>A0A363CYX2_9BACT</name>
<proteinExistence type="predicted"/>
<comment type="caution">
    <text evidence="2">The sequence shown here is derived from an EMBL/GenBank/DDBJ whole genome shotgun (WGS) entry which is preliminary data.</text>
</comment>